<dbReference type="GO" id="GO:0016491">
    <property type="term" value="F:oxidoreductase activity"/>
    <property type="evidence" value="ECO:0007669"/>
    <property type="project" value="UniProtKB-KW"/>
</dbReference>
<evidence type="ECO:0000313" key="8">
    <source>
        <dbReference type="Proteomes" id="UP001431209"/>
    </source>
</evidence>
<keyword evidence="4" id="KW-0560">Oxidoreductase</keyword>
<dbReference type="InterPro" id="IPR027477">
    <property type="entry name" value="Succ_DH/fumarate_Rdtase_cat_sf"/>
</dbReference>
<dbReference type="SUPFAM" id="SSF51905">
    <property type="entry name" value="FAD/NAD(P)-binding domain"/>
    <property type="match status" value="1"/>
</dbReference>
<dbReference type="Pfam" id="PF00890">
    <property type="entry name" value="FAD_binding_2"/>
    <property type="match status" value="1"/>
</dbReference>
<keyword evidence="5" id="KW-0472">Membrane</keyword>
<evidence type="ECO:0000256" key="2">
    <source>
        <dbReference type="ARBA" id="ARBA00022630"/>
    </source>
</evidence>
<feature type="domain" description="FAD-dependent oxidoreductase 2 FAD-binding" evidence="6">
    <location>
        <begin position="320"/>
        <end position="755"/>
    </location>
</feature>
<dbReference type="SUPFAM" id="SSF53474">
    <property type="entry name" value="alpha/beta-Hydrolases"/>
    <property type="match status" value="1"/>
</dbReference>
<evidence type="ECO:0000256" key="5">
    <source>
        <dbReference type="SAM" id="Phobius"/>
    </source>
</evidence>
<accession>A0AAW2YL74</accession>
<dbReference type="InterPro" id="IPR050315">
    <property type="entry name" value="FAD-oxidoreductase_2"/>
</dbReference>
<dbReference type="EMBL" id="JAOPGA020000271">
    <property type="protein sequence ID" value="KAL0477897.1"/>
    <property type="molecule type" value="Genomic_DNA"/>
</dbReference>
<dbReference type="Gene3D" id="3.50.50.60">
    <property type="entry name" value="FAD/NAD(P)-binding domain"/>
    <property type="match status" value="1"/>
</dbReference>
<evidence type="ECO:0000259" key="6">
    <source>
        <dbReference type="Pfam" id="PF00890"/>
    </source>
</evidence>
<dbReference type="InterPro" id="IPR003953">
    <property type="entry name" value="FAD-dep_OxRdtase_2_FAD-bd"/>
</dbReference>
<comment type="cofactor">
    <cofactor evidence="1">
        <name>FAD</name>
        <dbReference type="ChEBI" id="CHEBI:57692"/>
    </cofactor>
</comment>
<dbReference type="InterPro" id="IPR036188">
    <property type="entry name" value="FAD/NAD-bd_sf"/>
</dbReference>
<dbReference type="SUPFAM" id="SSF56425">
    <property type="entry name" value="Succinate dehydrogenase/fumarate reductase flavoprotein, catalytic domain"/>
    <property type="match status" value="1"/>
</dbReference>
<name>A0AAW2YL74_9EUKA</name>
<protein>
    <submittedName>
        <fullName evidence="7">Fumarate reductase</fullName>
    </submittedName>
</protein>
<dbReference type="Proteomes" id="UP001431209">
    <property type="component" value="Unassembled WGS sequence"/>
</dbReference>
<evidence type="ECO:0000256" key="1">
    <source>
        <dbReference type="ARBA" id="ARBA00001974"/>
    </source>
</evidence>
<sequence>MLSILSVVLRILLAVSTLVVIVGLNFWVFLEYSEPINTAHFLPFRNRTLLKTGEQLPEHVDVFKSSGYNVSYENIGRERSYPIIFLHDWFPGSRKWRHIDEEKYAREYNLRIIHVDQPGYGLTQQNATDFLQAVVKSLEQQHFSIIAFGTGAQYITSEISNQADHIVLLDPVHECEPILKDYDHNTRVQVWRTASQLGFTVGERDYWNLWNRWFNCDQEGGLDALMQVNKEWENVFNESMTESFRSGAQDPFRSQSRVNSSLFQQTHVSIISTKPIPSAHNLTISEDPSHLLLFVDHMIPALRIISHKAEEHIPKEKQHIIIVGGGLAGLTASLVSASRGARVTLIDKEPRLGGNSAKASSGMNAMHTITQHSLNVNDTFDDFYRDVITSSKSSINKPHVLLQTLVRDSPVAFQYLYDKGLNLSLLTQCGGHGTPRTHRDDPPAGMLRNVGAYITKNLIQNINKTLDIFVLLNNSVTHLETDSNSKVIGVRTQGGQVLSADKVILTSGGYGSDRQDLLLKYTPELVDYPSTNGLFATGDLLKSAEKIGAKLVDMDQVQVHPTGLLDVNKPNQKILFLAAEALRAYGALLFCNGKRFVNELGRRDQVTDGITKNCVNKTSFMVLNQWGAEQFGETLLSFYRDKNLVTTFDDFSKMCKKYNMSYVDVAKTIKKYNSAAKGEKPDAFGKKVFPTEFDLSGVIHVMRVTPVIHYTMGGLKFDVDGRVLRENGSAIENLYAAGEVTGGLHGKNRLAGNSLLECVVFGRRAALHATK</sequence>
<proteinExistence type="predicted"/>
<dbReference type="InterPro" id="IPR029058">
    <property type="entry name" value="AB_hydrolase_fold"/>
</dbReference>
<dbReference type="PANTHER" id="PTHR43400:SF7">
    <property type="entry name" value="FAD-DEPENDENT OXIDOREDUCTASE 2 FAD BINDING DOMAIN-CONTAINING PROTEIN"/>
    <property type="match status" value="1"/>
</dbReference>
<keyword evidence="5" id="KW-0812">Transmembrane</keyword>
<keyword evidence="5" id="KW-1133">Transmembrane helix</keyword>
<organism evidence="7 8">
    <name type="scientific">Acrasis kona</name>
    <dbReference type="NCBI Taxonomy" id="1008807"/>
    <lineage>
        <taxon>Eukaryota</taxon>
        <taxon>Discoba</taxon>
        <taxon>Heterolobosea</taxon>
        <taxon>Tetramitia</taxon>
        <taxon>Eutetramitia</taxon>
        <taxon>Acrasidae</taxon>
        <taxon>Acrasis</taxon>
    </lineage>
</organism>
<keyword evidence="2" id="KW-0285">Flavoprotein</keyword>
<dbReference type="Gene3D" id="3.90.700.10">
    <property type="entry name" value="Succinate dehydrogenase/fumarate reductase flavoprotein, catalytic domain"/>
    <property type="match status" value="1"/>
</dbReference>
<keyword evidence="8" id="KW-1185">Reference proteome</keyword>
<evidence type="ECO:0000313" key="7">
    <source>
        <dbReference type="EMBL" id="KAL0477897.1"/>
    </source>
</evidence>
<comment type="caution">
    <text evidence="7">The sequence shown here is derived from an EMBL/GenBank/DDBJ whole genome shotgun (WGS) entry which is preliminary data.</text>
</comment>
<dbReference type="PANTHER" id="PTHR43400">
    <property type="entry name" value="FUMARATE REDUCTASE"/>
    <property type="match status" value="1"/>
</dbReference>
<dbReference type="InterPro" id="IPR010960">
    <property type="entry name" value="Flavocytochrome_c"/>
</dbReference>
<dbReference type="AlphaFoldDB" id="A0AAW2YL74"/>
<dbReference type="GO" id="GO:0010181">
    <property type="term" value="F:FMN binding"/>
    <property type="evidence" value="ECO:0007669"/>
    <property type="project" value="InterPro"/>
</dbReference>
<feature type="transmembrane region" description="Helical" evidence="5">
    <location>
        <begin position="7"/>
        <end position="30"/>
    </location>
</feature>
<gene>
    <name evidence="7" type="ORF">AKO1_012715</name>
</gene>
<dbReference type="NCBIfam" id="TIGR01813">
    <property type="entry name" value="flavo_cyto_c"/>
    <property type="match status" value="1"/>
</dbReference>
<dbReference type="Gene3D" id="3.40.50.1820">
    <property type="entry name" value="alpha/beta hydrolase"/>
    <property type="match status" value="1"/>
</dbReference>
<evidence type="ECO:0000256" key="3">
    <source>
        <dbReference type="ARBA" id="ARBA00022827"/>
    </source>
</evidence>
<keyword evidence="3" id="KW-0274">FAD</keyword>
<reference evidence="7 8" key="1">
    <citation type="submission" date="2024-03" db="EMBL/GenBank/DDBJ databases">
        <title>The Acrasis kona genome and developmental transcriptomes reveal deep origins of eukaryotic multicellular pathways.</title>
        <authorList>
            <person name="Sheikh S."/>
            <person name="Fu C.-J."/>
            <person name="Brown M.W."/>
            <person name="Baldauf S.L."/>
        </authorList>
    </citation>
    <scope>NUCLEOTIDE SEQUENCE [LARGE SCALE GENOMIC DNA]</scope>
    <source>
        <strain evidence="7 8">ATCC MYA-3509</strain>
    </source>
</reference>
<evidence type="ECO:0000256" key="4">
    <source>
        <dbReference type="ARBA" id="ARBA00023002"/>
    </source>
</evidence>